<evidence type="ECO:0000256" key="4">
    <source>
        <dbReference type="ARBA" id="ARBA00022989"/>
    </source>
</evidence>
<feature type="domain" description="G-protein coupled receptors family 1 profile" evidence="14">
    <location>
        <begin position="507"/>
        <end position="772"/>
    </location>
</feature>
<dbReference type="InterPro" id="IPR017452">
    <property type="entry name" value="GPCR_Rhodpsn_7TM"/>
</dbReference>
<dbReference type="GO" id="GO:0006935">
    <property type="term" value="P:chemotaxis"/>
    <property type="evidence" value="ECO:0007669"/>
    <property type="project" value="UniProtKB-KW"/>
</dbReference>
<evidence type="ECO:0000256" key="3">
    <source>
        <dbReference type="ARBA" id="ARBA00022692"/>
    </source>
</evidence>
<organism evidence="15 16">
    <name type="scientific">Menidia menidia</name>
    <name type="common">Atlantic silverside</name>
    <dbReference type="NCBI Taxonomy" id="238744"/>
    <lineage>
        <taxon>Eukaryota</taxon>
        <taxon>Metazoa</taxon>
        <taxon>Chordata</taxon>
        <taxon>Craniata</taxon>
        <taxon>Vertebrata</taxon>
        <taxon>Euteleostomi</taxon>
        <taxon>Actinopterygii</taxon>
        <taxon>Neopterygii</taxon>
        <taxon>Teleostei</taxon>
        <taxon>Neoteleostei</taxon>
        <taxon>Acanthomorphata</taxon>
        <taxon>Ovalentaria</taxon>
        <taxon>Atherinomorphae</taxon>
        <taxon>Atheriniformes</taxon>
        <taxon>Atherinopsidae</taxon>
        <taxon>Menidiinae</taxon>
        <taxon>Menidia</taxon>
    </lineage>
</organism>
<feature type="transmembrane region" description="Helical" evidence="13">
    <location>
        <begin position="368"/>
        <end position="394"/>
    </location>
</feature>
<dbReference type="PROSITE" id="PS50262">
    <property type="entry name" value="G_PROTEIN_RECEP_F1_2"/>
    <property type="match status" value="2"/>
</dbReference>
<keyword evidence="4 13" id="KW-1133">Transmembrane helix</keyword>
<dbReference type="AlphaFoldDB" id="A0A8S4BZ11"/>
<dbReference type="GO" id="GO:0006954">
    <property type="term" value="P:inflammatory response"/>
    <property type="evidence" value="ECO:0007669"/>
    <property type="project" value="TreeGrafter"/>
</dbReference>
<evidence type="ECO:0000256" key="7">
    <source>
        <dbReference type="ARBA" id="ARBA00023157"/>
    </source>
</evidence>
<feature type="transmembrane region" description="Helical" evidence="13">
    <location>
        <begin position="289"/>
        <end position="310"/>
    </location>
</feature>
<feature type="region of interest" description="Disordered" evidence="12">
    <location>
        <begin position="805"/>
        <end position="824"/>
    </location>
</feature>
<keyword evidence="2" id="KW-0145">Chemotaxis</keyword>
<feature type="transmembrane region" description="Helical" evidence="13">
    <location>
        <begin position="437"/>
        <end position="453"/>
    </location>
</feature>
<dbReference type="GO" id="GO:0007200">
    <property type="term" value="P:phospholipase C-activating G protein-coupled receptor signaling pathway"/>
    <property type="evidence" value="ECO:0007669"/>
    <property type="project" value="TreeGrafter"/>
</dbReference>
<feature type="transmembrane region" description="Helical" evidence="13">
    <location>
        <begin position="752"/>
        <end position="775"/>
    </location>
</feature>
<evidence type="ECO:0000256" key="1">
    <source>
        <dbReference type="ARBA" id="ARBA00004141"/>
    </source>
</evidence>
<feature type="transmembrane region" description="Helical" evidence="13">
    <location>
        <begin position="190"/>
        <end position="215"/>
    </location>
</feature>
<dbReference type="GO" id="GO:0004875">
    <property type="term" value="F:complement receptor activity"/>
    <property type="evidence" value="ECO:0007669"/>
    <property type="project" value="TreeGrafter"/>
</dbReference>
<gene>
    <name evidence="15" type="ORF">MMEN_LOCUS19782</name>
</gene>
<feature type="transmembrane region" description="Helical" evidence="13">
    <location>
        <begin position="330"/>
        <end position="348"/>
    </location>
</feature>
<keyword evidence="3 11" id="KW-0812">Transmembrane</keyword>
<dbReference type="OrthoDB" id="6088892at2759"/>
<comment type="subcellular location">
    <subcellularLocation>
        <location evidence="1">Membrane</location>
        <topology evidence="1">Multi-pass membrane protein</topology>
    </subcellularLocation>
</comment>
<comment type="caution">
    <text evidence="15">The sequence shown here is derived from an EMBL/GenBank/DDBJ whole genome shotgun (WGS) entry which is preliminary data.</text>
</comment>
<evidence type="ECO:0000256" key="5">
    <source>
        <dbReference type="ARBA" id="ARBA00023040"/>
    </source>
</evidence>
<proteinExistence type="inferred from homology"/>
<evidence type="ECO:0000259" key="14">
    <source>
        <dbReference type="PROSITE" id="PS50262"/>
    </source>
</evidence>
<keyword evidence="7" id="KW-1015">Disulfide bond</keyword>
<evidence type="ECO:0000256" key="6">
    <source>
        <dbReference type="ARBA" id="ARBA00023136"/>
    </source>
</evidence>
<feature type="domain" description="G-protein coupled receptors family 1 profile" evidence="14">
    <location>
        <begin position="126"/>
        <end position="391"/>
    </location>
</feature>
<dbReference type="GO" id="GO:0007204">
    <property type="term" value="P:positive regulation of cytosolic calcium ion concentration"/>
    <property type="evidence" value="ECO:0007669"/>
    <property type="project" value="TreeGrafter"/>
</dbReference>
<keyword evidence="6 13" id="KW-0472">Membrane</keyword>
<feature type="transmembrane region" description="Helical" evidence="13">
    <location>
        <begin position="145"/>
        <end position="170"/>
    </location>
</feature>
<evidence type="ECO:0000256" key="13">
    <source>
        <dbReference type="SAM" id="Phobius"/>
    </source>
</evidence>
<comment type="similarity">
    <text evidence="10">Belongs to the chemokine-like receptor (CMKLR) family.</text>
</comment>
<dbReference type="Pfam" id="PF00001">
    <property type="entry name" value="7tm_1"/>
    <property type="match status" value="2"/>
</dbReference>
<dbReference type="GO" id="GO:0004930">
    <property type="term" value="F:G protein-coupled receptor activity"/>
    <property type="evidence" value="ECO:0007669"/>
    <property type="project" value="UniProtKB-KW"/>
</dbReference>
<dbReference type="PROSITE" id="PS00237">
    <property type="entry name" value="G_PROTEIN_RECEP_F1_1"/>
    <property type="match status" value="2"/>
</dbReference>
<feature type="transmembrane region" description="Helical" evidence="13">
    <location>
        <begin position="113"/>
        <end position="133"/>
    </location>
</feature>
<dbReference type="PANTHER" id="PTHR24225:SF68">
    <property type="entry name" value="C3A ANAPHYLATOXIN CHEMOTACTIC RECEPTOR-LIKE-RELATED"/>
    <property type="match status" value="1"/>
</dbReference>
<keyword evidence="9 11" id="KW-0807">Transducer</keyword>
<evidence type="ECO:0000313" key="16">
    <source>
        <dbReference type="Proteomes" id="UP000677803"/>
    </source>
</evidence>
<evidence type="ECO:0000256" key="9">
    <source>
        <dbReference type="ARBA" id="ARBA00023224"/>
    </source>
</evidence>
<dbReference type="InterPro" id="IPR000826">
    <property type="entry name" value="Formyl_rcpt-rel"/>
</dbReference>
<name>A0A8S4BZ11_9TELE</name>
<sequence length="824" mass="93933">MLVCGVGYCRRPRPNVTHRASIKDSKLSASVSQDNLERIGALRIQDTFKRKGSKTMMELVTSIPFYHFSPVDETGRNGSSYSYDDNDEYEYKDEHSSKDDHAKLRQSLNNMSLVVYCMAFVLGVLGNGVVIWVTGFKMKRTVNTVWFLNLAVADFLFTAFLPLSVTYTALDFHWPFGKFMCKLNTTISFLNMFASVYILVVISVDRCVSVVWPVWAQNHRNARKASIVSLCVWVLALVLSSPYFIFRDTAPSFHNESIINCFNNFAFSDDYETQSVNQLRVFRHQAMTITRLLLGFVAPFTIIVSCYAVIIHRLRRNRTMASKSSRPFKIIAAIVITFFLCWSPFHIMCLIELMNHMSDNTNETLDHIIIIGLPIATSLAYLNSCLNPLLYVFMGQDFKDKVRKSILHVLEAAFQEEVSRSYTYTNSMVTTRSKDKSFSDAEVVLVMLHYAGFKTTMKMNATSFDVINTTEAPVNFTLDNTFANLSKSINTMSLVVYCMAFVLGVLGNGVVIWVTGFKMKRTVYTVWFLNLAVADFLFTAFLPLSITYQSLDFHWPFGRFMCKLNSAVAFLNMFASVYILVVISVDRCVSVVWPIWAQNHRNARKASIMSLCVWVLALVLSSPYFIFRDTAPSFHSNDIIICFTNYALSDDFVTPSVNQVRIFRHKAMTIFRFILGFAIPFSIIVACYAVIIRSLRRNRTLASQSNRTYKIIAAIIITFFLCWAPFHIMFLVELVHFSAVQQSLTLTYVIAIGIPLTTSLAFLSSCLNPILYVFVGQDFKDRVRKSILTVLETVFHEDETQFRTDMKSMESKQSKEKSEDNSAV</sequence>
<accession>A0A8S4BZ11</accession>
<dbReference type="EMBL" id="CAJRST010038888">
    <property type="protein sequence ID" value="CAG6015727.1"/>
    <property type="molecule type" value="Genomic_DNA"/>
</dbReference>
<comment type="similarity">
    <text evidence="11">Belongs to the G-protein coupled receptor 1 family.</text>
</comment>
<dbReference type="SUPFAM" id="SSF81321">
    <property type="entry name" value="Family A G protein-coupled receptor-like"/>
    <property type="match status" value="2"/>
</dbReference>
<feature type="transmembrane region" description="Helical" evidence="13">
    <location>
        <begin position="606"/>
        <end position="627"/>
    </location>
</feature>
<dbReference type="Proteomes" id="UP000677803">
    <property type="component" value="Unassembled WGS sequence"/>
</dbReference>
<evidence type="ECO:0000256" key="11">
    <source>
        <dbReference type="RuleBase" id="RU000688"/>
    </source>
</evidence>
<dbReference type="PRINTS" id="PR00237">
    <property type="entry name" value="GPCRRHODOPSN"/>
</dbReference>
<keyword evidence="16" id="KW-1185">Reference proteome</keyword>
<evidence type="ECO:0000256" key="12">
    <source>
        <dbReference type="SAM" id="MobiDB-lite"/>
    </source>
</evidence>
<feature type="transmembrane region" description="Helical" evidence="13">
    <location>
        <begin position="711"/>
        <end position="732"/>
    </location>
</feature>
<dbReference type="InterPro" id="IPR000276">
    <property type="entry name" value="GPCR_Rhodpsn"/>
</dbReference>
<evidence type="ECO:0000313" key="15">
    <source>
        <dbReference type="EMBL" id="CAG6015727.1"/>
    </source>
</evidence>
<dbReference type="GO" id="GO:0005886">
    <property type="term" value="C:plasma membrane"/>
    <property type="evidence" value="ECO:0007669"/>
    <property type="project" value="TreeGrafter"/>
</dbReference>
<dbReference type="Gene3D" id="1.20.1070.10">
    <property type="entry name" value="Rhodopsin 7-helix transmembrane proteins"/>
    <property type="match status" value="2"/>
</dbReference>
<dbReference type="CDD" id="cd15116">
    <property type="entry name" value="7tmA_CMKLR1"/>
    <property type="match status" value="1"/>
</dbReference>
<feature type="transmembrane region" description="Helical" evidence="13">
    <location>
        <begin position="566"/>
        <end position="585"/>
    </location>
</feature>
<keyword evidence="5 11" id="KW-0297">G-protein coupled receptor</keyword>
<keyword evidence="8 11" id="KW-0675">Receptor</keyword>
<feature type="transmembrane region" description="Helical" evidence="13">
    <location>
        <begin position="227"/>
        <end position="246"/>
    </location>
</feature>
<dbReference type="FunFam" id="1.20.1070.10:FF:000034">
    <property type="entry name" value="G-protein coupled receptor 1"/>
    <property type="match status" value="2"/>
</dbReference>
<feature type="transmembrane region" description="Helical" evidence="13">
    <location>
        <begin position="526"/>
        <end position="546"/>
    </location>
</feature>
<evidence type="ECO:0000256" key="10">
    <source>
        <dbReference type="ARBA" id="ARBA00025736"/>
    </source>
</evidence>
<evidence type="ECO:0000256" key="8">
    <source>
        <dbReference type="ARBA" id="ARBA00023170"/>
    </source>
</evidence>
<dbReference type="PANTHER" id="PTHR24225">
    <property type="entry name" value="CHEMOTACTIC RECEPTOR"/>
    <property type="match status" value="1"/>
</dbReference>
<evidence type="ECO:0000256" key="2">
    <source>
        <dbReference type="ARBA" id="ARBA00022500"/>
    </source>
</evidence>
<reference evidence="15" key="1">
    <citation type="submission" date="2021-05" db="EMBL/GenBank/DDBJ databases">
        <authorList>
            <person name="Tigano A."/>
        </authorList>
    </citation>
    <scope>NUCLEOTIDE SEQUENCE</scope>
</reference>
<dbReference type="PRINTS" id="PR00526">
    <property type="entry name" value="FMETLEUPHER"/>
</dbReference>
<feature type="transmembrane region" description="Helical" evidence="13">
    <location>
        <begin position="494"/>
        <end position="514"/>
    </location>
</feature>
<feature type="transmembrane region" description="Helical" evidence="13">
    <location>
        <begin position="670"/>
        <end position="691"/>
    </location>
</feature>
<protein>
    <submittedName>
        <fullName evidence="15">(Atlantic silverside) hypothetical protein</fullName>
    </submittedName>
</protein>